<organism evidence="8 9">
    <name type="scientific">Catagonus wagneri</name>
    <name type="common">Chacoan peccary</name>
    <dbReference type="NCBI Taxonomy" id="51154"/>
    <lineage>
        <taxon>Eukaryota</taxon>
        <taxon>Metazoa</taxon>
        <taxon>Chordata</taxon>
        <taxon>Craniata</taxon>
        <taxon>Vertebrata</taxon>
        <taxon>Euteleostomi</taxon>
        <taxon>Mammalia</taxon>
        <taxon>Eutheria</taxon>
        <taxon>Laurasiatheria</taxon>
        <taxon>Artiodactyla</taxon>
        <taxon>Suina</taxon>
        <taxon>Tayassuidae</taxon>
        <taxon>Catagonus</taxon>
    </lineage>
</organism>
<dbReference type="GeneTree" id="ENSGT00940000161985"/>
<dbReference type="Pfam" id="PF04103">
    <property type="entry name" value="CD20"/>
    <property type="match status" value="1"/>
</dbReference>
<name>A0A8C3VWL5_9CETA</name>
<dbReference type="GO" id="GO:0019863">
    <property type="term" value="F:IgE binding"/>
    <property type="evidence" value="ECO:0007669"/>
    <property type="project" value="Ensembl"/>
</dbReference>
<feature type="transmembrane region" description="Helical" evidence="7">
    <location>
        <begin position="60"/>
        <end position="85"/>
    </location>
</feature>
<evidence type="ECO:0000313" key="8">
    <source>
        <dbReference type="Ensembl" id="ENSCWAP00000005177.1"/>
    </source>
</evidence>
<dbReference type="GO" id="GO:0006955">
    <property type="term" value="P:immune response"/>
    <property type="evidence" value="ECO:0007669"/>
    <property type="project" value="Ensembl"/>
</dbReference>
<dbReference type="PANTHER" id="PTHR23320">
    <property type="entry name" value="MEMBRANE-SPANNING 4-DOMAINS SUBFAMILY A MS4A -RELATED"/>
    <property type="match status" value="1"/>
</dbReference>
<dbReference type="Ensembl" id="ENSCWAT00000005601.1">
    <property type="protein sequence ID" value="ENSCWAP00000005177.1"/>
    <property type="gene ID" value="ENSCWAG00000003965.1"/>
</dbReference>
<evidence type="ECO:0000256" key="6">
    <source>
        <dbReference type="SAM" id="MobiDB-lite"/>
    </source>
</evidence>
<evidence type="ECO:0000256" key="1">
    <source>
        <dbReference type="ARBA" id="ARBA00004141"/>
    </source>
</evidence>
<evidence type="ECO:0000313" key="9">
    <source>
        <dbReference type="Proteomes" id="UP000694540"/>
    </source>
</evidence>
<dbReference type="AlphaFoldDB" id="A0A8C3VWL5"/>
<dbReference type="InterPro" id="IPR030417">
    <property type="entry name" value="MS4A"/>
</dbReference>
<feature type="transmembrane region" description="Helical" evidence="7">
    <location>
        <begin position="97"/>
        <end position="118"/>
    </location>
</feature>
<feature type="transmembrane region" description="Helical" evidence="7">
    <location>
        <begin position="179"/>
        <end position="202"/>
    </location>
</feature>
<proteinExistence type="inferred from homology"/>
<sequence>MDIESRSRTDLALPEPQRPSSVSEIELSEVPLHENVLQEEDTPPPPRHTWLTVLKKELEFLGVTQILVGLICLYFGTIVCSMLNISEFKDVFSSFKVGYPFWGAVLFAISGFLSVMSEGKQATYLLRGRLGANTISSIAAGIGTVILIINLKKSSAYVYTCQDIYKNEFCSMASFSTEIVAMILFLTILGFCSAVLLTIYGVGEILEGNKIPEDRLYEEVNIYSPIYSELEERKEIASPPDS</sequence>
<evidence type="ECO:0000256" key="3">
    <source>
        <dbReference type="ARBA" id="ARBA00022692"/>
    </source>
</evidence>
<keyword evidence="3 7" id="KW-0812">Transmembrane</keyword>
<dbReference type="GO" id="GO:0009897">
    <property type="term" value="C:external side of plasma membrane"/>
    <property type="evidence" value="ECO:0007669"/>
    <property type="project" value="Ensembl"/>
</dbReference>
<gene>
    <name evidence="8" type="primary">MS4A2</name>
</gene>
<keyword evidence="5 7" id="KW-0472">Membrane</keyword>
<dbReference type="GO" id="GO:0032998">
    <property type="term" value="C:Fc-epsilon receptor I complex"/>
    <property type="evidence" value="ECO:0007669"/>
    <property type="project" value="Ensembl"/>
</dbReference>
<reference evidence="8" key="1">
    <citation type="submission" date="2025-08" db="UniProtKB">
        <authorList>
            <consortium name="Ensembl"/>
        </authorList>
    </citation>
    <scope>IDENTIFICATION</scope>
</reference>
<evidence type="ECO:0000256" key="4">
    <source>
        <dbReference type="ARBA" id="ARBA00022989"/>
    </source>
</evidence>
<evidence type="ECO:0000256" key="7">
    <source>
        <dbReference type="SAM" id="Phobius"/>
    </source>
</evidence>
<comment type="subcellular location">
    <subcellularLocation>
        <location evidence="1">Membrane</location>
        <topology evidence="1">Multi-pass membrane protein</topology>
    </subcellularLocation>
</comment>
<evidence type="ECO:0000256" key="2">
    <source>
        <dbReference type="ARBA" id="ARBA00009565"/>
    </source>
</evidence>
<accession>A0A8C3VWL5</accession>
<feature type="region of interest" description="Disordered" evidence="6">
    <location>
        <begin position="1"/>
        <end position="24"/>
    </location>
</feature>
<dbReference type="PANTHER" id="PTHR23320:SF66">
    <property type="entry name" value="HIGH AFFINITY IMMUNOGLOBULIN EPSILON RECEPTOR SUBUNIT BETA"/>
    <property type="match status" value="1"/>
</dbReference>
<keyword evidence="9" id="KW-1185">Reference proteome</keyword>
<keyword evidence="4 7" id="KW-1133">Transmembrane helix</keyword>
<comment type="similarity">
    <text evidence="2">Belongs to the MS4A family.</text>
</comment>
<dbReference type="Proteomes" id="UP000694540">
    <property type="component" value="Unplaced"/>
</dbReference>
<dbReference type="GO" id="GO:0007166">
    <property type="term" value="P:cell surface receptor signaling pathway"/>
    <property type="evidence" value="ECO:0007669"/>
    <property type="project" value="Ensembl"/>
</dbReference>
<dbReference type="InterPro" id="IPR007237">
    <property type="entry name" value="CD20-like"/>
</dbReference>
<protein>
    <submittedName>
        <fullName evidence="8">Membrane spanning 4-domains A2</fullName>
    </submittedName>
</protein>
<feature type="transmembrane region" description="Helical" evidence="7">
    <location>
        <begin position="130"/>
        <end position="149"/>
    </location>
</feature>
<evidence type="ECO:0000256" key="5">
    <source>
        <dbReference type="ARBA" id="ARBA00023136"/>
    </source>
</evidence>
<reference evidence="8" key="2">
    <citation type="submission" date="2025-09" db="UniProtKB">
        <authorList>
            <consortium name="Ensembl"/>
        </authorList>
    </citation>
    <scope>IDENTIFICATION</scope>
</reference>